<evidence type="ECO:0000313" key="4">
    <source>
        <dbReference type="Proteomes" id="UP000009022"/>
    </source>
</evidence>
<evidence type="ECO:0000256" key="1">
    <source>
        <dbReference type="SAM" id="Coils"/>
    </source>
</evidence>
<dbReference type="Proteomes" id="UP000009022">
    <property type="component" value="Unassembled WGS sequence"/>
</dbReference>
<proteinExistence type="predicted"/>
<keyword evidence="4" id="KW-1185">Reference proteome</keyword>
<accession>B3S669</accession>
<organism evidence="3 4">
    <name type="scientific">Trichoplax adhaerens</name>
    <name type="common">Trichoplax reptans</name>
    <dbReference type="NCBI Taxonomy" id="10228"/>
    <lineage>
        <taxon>Eukaryota</taxon>
        <taxon>Metazoa</taxon>
        <taxon>Placozoa</taxon>
        <taxon>Uniplacotomia</taxon>
        <taxon>Trichoplacea</taxon>
        <taxon>Trichoplacidae</taxon>
        <taxon>Trichoplax</taxon>
    </lineage>
</organism>
<feature type="coiled-coil region" evidence="1">
    <location>
        <begin position="43"/>
        <end position="81"/>
    </location>
</feature>
<dbReference type="CTD" id="6757066"/>
<dbReference type="AlphaFoldDB" id="B3S669"/>
<evidence type="ECO:0000313" key="3">
    <source>
        <dbReference type="EMBL" id="EDV21705.1"/>
    </source>
</evidence>
<dbReference type="GeneID" id="6757066"/>
<name>B3S669_TRIAD</name>
<dbReference type="EMBL" id="DS985252">
    <property type="protein sequence ID" value="EDV21705.1"/>
    <property type="molecule type" value="Genomic_DNA"/>
</dbReference>
<dbReference type="KEGG" id="tad:TRIADDRAFT_59698"/>
<dbReference type="HOGENOM" id="CLU_1470047_0_0_1"/>
<protein>
    <submittedName>
        <fullName evidence="3">Uncharacterized protein</fullName>
    </submittedName>
</protein>
<dbReference type="RefSeq" id="XP_002115853.1">
    <property type="nucleotide sequence ID" value="XM_002115817.1"/>
</dbReference>
<sequence length="184" mass="20979">MNTSRKHPTNGKNDLSCTHVTKNISQAQVIPKKTVDRQNFNSSQKLNQKLLKLEKAVNKQLQNVDENQRNLRHELADGNDELKSEFLDFKSKSKGRRSSAPVVSLTDSSRLHDQLNDREQVNTVTTVYCPPSRRSSTQSSQANLSKSQANENVTIEDLKSEMPRYLRCRIDEQSEDFDLFSGID</sequence>
<feature type="region of interest" description="Disordered" evidence="2">
    <location>
        <begin position="129"/>
        <end position="149"/>
    </location>
</feature>
<dbReference type="InParanoid" id="B3S669"/>
<evidence type="ECO:0000256" key="2">
    <source>
        <dbReference type="SAM" id="MobiDB-lite"/>
    </source>
</evidence>
<feature type="compositionally biased region" description="Low complexity" evidence="2">
    <location>
        <begin position="130"/>
        <end position="141"/>
    </location>
</feature>
<reference evidence="3 4" key="1">
    <citation type="journal article" date="2008" name="Nature">
        <title>The Trichoplax genome and the nature of placozoans.</title>
        <authorList>
            <person name="Srivastava M."/>
            <person name="Begovic E."/>
            <person name="Chapman J."/>
            <person name="Putnam N.H."/>
            <person name="Hellsten U."/>
            <person name="Kawashima T."/>
            <person name="Kuo A."/>
            <person name="Mitros T."/>
            <person name="Salamov A."/>
            <person name="Carpenter M.L."/>
            <person name="Signorovitch A.Y."/>
            <person name="Moreno M.A."/>
            <person name="Kamm K."/>
            <person name="Grimwood J."/>
            <person name="Schmutz J."/>
            <person name="Shapiro H."/>
            <person name="Grigoriev I.V."/>
            <person name="Buss L.W."/>
            <person name="Schierwater B."/>
            <person name="Dellaporta S.L."/>
            <person name="Rokhsar D.S."/>
        </authorList>
    </citation>
    <scope>NUCLEOTIDE SEQUENCE [LARGE SCALE GENOMIC DNA]</scope>
    <source>
        <strain evidence="3 4">Grell-BS-1999</strain>
    </source>
</reference>
<gene>
    <name evidence="3" type="ORF">TRIADDRAFT_59698</name>
</gene>
<keyword evidence="1" id="KW-0175">Coiled coil</keyword>